<keyword evidence="3" id="KW-0175">Coiled coil</keyword>
<dbReference type="PANTHER" id="PTHR45138:SF9">
    <property type="entry name" value="DIGUANYLATE CYCLASE DGCM-RELATED"/>
    <property type="match status" value="1"/>
</dbReference>
<dbReference type="GO" id="GO:1902201">
    <property type="term" value="P:negative regulation of bacterial-type flagellum-dependent cell motility"/>
    <property type="evidence" value="ECO:0007669"/>
    <property type="project" value="TreeGrafter"/>
</dbReference>
<dbReference type="InterPro" id="IPR043128">
    <property type="entry name" value="Rev_trsase/Diguanyl_cyclase"/>
</dbReference>
<dbReference type="GO" id="GO:0005886">
    <property type="term" value="C:plasma membrane"/>
    <property type="evidence" value="ECO:0007669"/>
    <property type="project" value="TreeGrafter"/>
</dbReference>
<dbReference type="FunFam" id="3.30.70.270:FF:000001">
    <property type="entry name" value="Diguanylate cyclase domain protein"/>
    <property type="match status" value="1"/>
</dbReference>
<dbReference type="InterPro" id="IPR001610">
    <property type="entry name" value="PAC"/>
</dbReference>
<dbReference type="EMBL" id="JALPRX010000050">
    <property type="protein sequence ID" value="MCK8785183.1"/>
    <property type="molecule type" value="Genomic_DNA"/>
</dbReference>
<dbReference type="InterPro" id="IPR000014">
    <property type="entry name" value="PAS"/>
</dbReference>
<dbReference type="PROSITE" id="PS50887">
    <property type="entry name" value="GGDEF"/>
    <property type="match status" value="1"/>
</dbReference>
<reference evidence="8" key="1">
    <citation type="submission" date="2022-04" db="EMBL/GenBank/DDBJ databases">
        <title>Roseomonas acroporae sp. nov., isolated from coral Acropora digitifera.</title>
        <authorList>
            <person name="Sun H."/>
        </authorList>
    </citation>
    <scope>NUCLEOTIDE SEQUENCE</scope>
    <source>
        <strain evidence="8">NAR14</strain>
    </source>
</reference>
<dbReference type="PANTHER" id="PTHR45138">
    <property type="entry name" value="REGULATORY COMPONENTS OF SENSORY TRANSDUCTION SYSTEM"/>
    <property type="match status" value="1"/>
</dbReference>
<keyword evidence="8" id="KW-0808">Transferase</keyword>
<dbReference type="InterPro" id="IPR000700">
    <property type="entry name" value="PAS-assoc_C"/>
</dbReference>
<dbReference type="InterPro" id="IPR013656">
    <property type="entry name" value="PAS_4"/>
</dbReference>
<evidence type="ECO:0000256" key="4">
    <source>
        <dbReference type="SAM" id="Phobius"/>
    </source>
</evidence>
<comment type="caution">
    <text evidence="8">The sequence shown here is derived from an EMBL/GenBank/DDBJ whole genome shotgun (WGS) entry which is preliminary data.</text>
</comment>
<dbReference type="InterPro" id="IPR029787">
    <property type="entry name" value="Nucleotide_cyclase"/>
</dbReference>
<keyword evidence="4" id="KW-1133">Transmembrane helix</keyword>
<protein>
    <recommendedName>
        <fullName evidence="1">diguanylate cyclase</fullName>
        <ecNumber evidence="1">2.7.7.65</ecNumber>
    </recommendedName>
</protein>
<dbReference type="AlphaFoldDB" id="A0A9X1Y8J2"/>
<dbReference type="GO" id="GO:0043709">
    <property type="term" value="P:cell adhesion involved in single-species biofilm formation"/>
    <property type="evidence" value="ECO:0007669"/>
    <property type="project" value="TreeGrafter"/>
</dbReference>
<dbReference type="CDD" id="cd01949">
    <property type="entry name" value="GGDEF"/>
    <property type="match status" value="1"/>
</dbReference>
<dbReference type="SMART" id="SM00086">
    <property type="entry name" value="PAC"/>
    <property type="match status" value="1"/>
</dbReference>
<keyword evidence="4" id="KW-0472">Membrane</keyword>
<feature type="domain" description="GGDEF" evidence="7">
    <location>
        <begin position="486"/>
        <end position="627"/>
    </location>
</feature>
<dbReference type="NCBIfam" id="TIGR00229">
    <property type="entry name" value="sensory_box"/>
    <property type="match status" value="1"/>
</dbReference>
<evidence type="ECO:0000313" key="9">
    <source>
        <dbReference type="Proteomes" id="UP001139516"/>
    </source>
</evidence>
<dbReference type="Pfam" id="PF00990">
    <property type="entry name" value="GGDEF"/>
    <property type="match status" value="1"/>
</dbReference>
<proteinExistence type="predicted"/>
<evidence type="ECO:0000256" key="1">
    <source>
        <dbReference type="ARBA" id="ARBA00012528"/>
    </source>
</evidence>
<dbReference type="CDD" id="cd00130">
    <property type="entry name" value="PAS"/>
    <property type="match status" value="1"/>
</dbReference>
<evidence type="ECO:0000259" key="6">
    <source>
        <dbReference type="PROSITE" id="PS50113"/>
    </source>
</evidence>
<keyword evidence="8" id="KW-0548">Nucleotidyltransferase</keyword>
<dbReference type="SMART" id="SM00091">
    <property type="entry name" value="PAS"/>
    <property type="match status" value="1"/>
</dbReference>
<evidence type="ECO:0000259" key="7">
    <source>
        <dbReference type="PROSITE" id="PS50887"/>
    </source>
</evidence>
<name>A0A9X1Y8J2_9PROT</name>
<dbReference type="PROSITE" id="PS50113">
    <property type="entry name" value="PAC"/>
    <property type="match status" value="1"/>
</dbReference>
<dbReference type="CDD" id="cd12914">
    <property type="entry name" value="PDC1_DGC_like"/>
    <property type="match status" value="1"/>
</dbReference>
<dbReference type="SMART" id="SM00267">
    <property type="entry name" value="GGDEF"/>
    <property type="match status" value="1"/>
</dbReference>
<dbReference type="RefSeq" id="WP_248667302.1">
    <property type="nucleotide sequence ID" value="NZ_JALPRX010000050.1"/>
</dbReference>
<feature type="transmembrane region" description="Helical" evidence="4">
    <location>
        <begin position="290"/>
        <end position="310"/>
    </location>
</feature>
<dbReference type="Pfam" id="PF08448">
    <property type="entry name" value="PAS_4"/>
    <property type="match status" value="1"/>
</dbReference>
<feature type="domain" description="PAS" evidence="5">
    <location>
        <begin position="327"/>
        <end position="400"/>
    </location>
</feature>
<feature type="domain" description="PAC" evidence="6">
    <location>
        <begin position="397"/>
        <end position="454"/>
    </location>
</feature>
<dbReference type="Proteomes" id="UP001139516">
    <property type="component" value="Unassembled WGS sequence"/>
</dbReference>
<evidence type="ECO:0000256" key="3">
    <source>
        <dbReference type="SAM" id="Coils"/>
    </source>
</evidence>
<keyword evidence="4" id="KW-0812">Transmembrane</keyword>
<evidence type="ECO:0000313" key="8">
    <source>
        <dbReference type="EMBL" id="MCK8785183.1"/>
    </source>
</evidence>
<dbReference type="NCBIfam" id="TIGR00254">
    <property type="entry name" value="GGDEF"/>
    <property type="match status" value="1"/>
</dbReference>
<sequence>MADAPRASGQRTWIDIRAVPALTLVAAFAFCLLGLATLLDARRDAWNAAGDEAANLGRVVGQEISHTLEVLDLSLHAVIENIDHPELPRINPALRALVLFDRAAMASHLSGILVLDRAGDPLLFSRGGQPSGSFADRPYYRRHRDAASDQGLVVSPPIMEEWLGGPMLGVSRRLDDGAGRFAGVVVGLVRLEYLRNLLGGIALGSAGALALCLGDGEAAVRVVGSGGPASADGFRGCAGAREARAGPVTRTEPDGARHLDLVTRIPGTGLCVVVSLSAADIEARWWPRAWQIGLLMLGLFAFMAALAVALRLELRRRRQAEETLRESEARFRALAENSGDMVARIDLAGRRRYVSPVSWRLLGCSPEALIGTEALADMPAEDRPAVLREIARLRSGQTEEVVVTYRARHADGHSIWLESTLRVTRDVATGRPDGVISVSRDVTERKRLEMRLAEAARQDGLTGLSNRRAFDEALAAEWHGCAGRGRPLSLMLIDVDAFKSFNDRHGHLAGDDCLRGVAGPLRDAVRRAGEMAARYGGEEFVLLLPGTGAVDVARLGERVRAEIEALGLPHGGAGAPLPVVTASIGVATAIPGGLSEPSDPEALLMAADRALYVAKREGRNRVSQAPLPGRMAARI</sequence>
<dbReference type="PROSITE" id="PS50112">
    <property type="entry name" value="PAS"/>
    <property type="match status" value="1"/>
</dbReference>
<dbReference type="SUPFAM" id="SSF55785">
    <property type="entry name" value="PYP-like sensor domain (PAS domain)"/>
    <property type="match status" value="1"/>
</dbReference>
<organism evidence="8 9">
    <name type="scientific">Roseomonas acroporae</name>
    <dbReference type="NCBI Taxonomy" id="2937791"/>
    <lineage>
        <taxon>Bacteria</taxon>
        <taxon>Pseudomonadati</taxon>
        <taxon>Pseudomonadota</taxon>
        <taxon>Alphaproteobacteria</taxon>
        <taxon>Acetobacterales</taxon>
        <taxon>Roseomonadaceae</taxon>
        <taxon>Roseomonas</taxon>
    </lineage>
</organism>
<dbReference type="InterPro" id="IPR035965">
    <property type="entry name" value="PAS-like_dom_sf"/>
</dbReference>
<accession>A0A9X1Y8J2</accession>
<feature type="transmembrane region" description="Helical" evidence="4">
    <location>
        <begin position="18"/>
        <end position="39"/>
    </location>
</feature>
<evidence type="ECO:0000259" key="5">
    <source>
        <dbReference type="PROSITE" id="PS50112"/>
    </source>
</evidence>
<feature type="coiled-coil region" evidence="3">
    <location>
        <begin position="310"/>
        <end position="337"/>
    </location>
</feature>
<dbReference type="InterPro" id="IPR050469">
    <property type="entry name" value="Diguanylate_Cyclase"/>
</dbReference>
<evidence type="ECO:0000256" key="2">
    <source>
        <dbReference type="ARBA" id="ARBA00034247"/>
    </source>
</evidence>
<dbReference type="InterPro" id="IPR000160">
    <property type="entry name" value="GGDEF_dom"/>
</dbReference>
<dbReference type="Gene3D" id="3.30.450.20">
    <property type="entry name" value="PAS domain"/>
    <property type="match status" value="2"/>
</dbReference>
<dbReference type="GO" id="GO:0052621">
    <property type="term" value="F:diguanylate cyclase activity"/>
    <property type="evidence" value="ECO:0007669"/>
    <property type="project" value="UniProtKB-EC"/>
</dbReference>
<dbReference type="SUPFAM" id="SSF55073">
    <property type="entry name" value="Nucleotide cyclase"/>
    <property type="match status" value="1"/>
</dbReference>
<dbReference type="Gene3D" id="3.30.70.270">
    <property type="match status" value="1"/>
</dbReference>
<dbReference type="EC" id="2.7.7.65" evidence="1"/>
<keyword evidence="9" id="KW-1185">Reference proteome</keyword>
<gene>
    <name evidence="8" type="ORF">M0638_12390</name>
</gene>
<comment type="catalytic activity">
    <reaction evidence="2">
        <text>2 GTP = 3',3'-c-di-GMP + 2 diphosphate</text>
        <dbReference type="Rhea" id="RHEA:24898"/>
        <dbReference type="ChEBI" id="CHEBI:33019"/>
        <dbReference type="ChEBI" id="CHEBI:37565"/>
        <dbReference type="ChEBI" id="CHEBI:58805"/>
        <dbReference type="EC" id="2.7.7.65"/>
    </reaction>
</comment>